<evidence type="ECO:0000256" key="1">
    <source>
        <dbReference type="SAM" id="MobiDB-lite"/>
    </source>
</evidence>
<protein>
    <submittedName>
        <fullName evidence="2">Uncharacterized protein</fullName>
    </submittedName>
</protein>
<organism evidence="2 3">
    <name type="scientific">Penicillium decumbens</name>
    <dbReference type="NCBI Taxonomy" id="69771"/>
    <lineage>
        <taxon>Eukaryota</taxon>
        <taxon>Fungi</taxon>
        <taxon>Dikarya</taxon>
        <taxon>Ascomycota</taxon>
        <taxon>Pezizomycotina</taxon>
        <taxon>Eurotiomycetes</taxon>
        <taxon>Eurotiomycetidae</taxon>
        <taxon>Eurotiales</taxon>
        <taxon>Aspergillaceae</taxon>
        <taxon>Penicillium</taxon>
    </lineage>
</organism>
<feature type="compositionally biased region" description="Basic and acidic residues" evidence="1">
    <location>
        <begin position="89"/>
        <end position="102"/>
    </location>
</feature>
<accession>A0A1V6PGK6</accession>
<reference evidence="3" key="1">
    <citation type="journal article" date="2017" name="Nat. Microbiol.">
        <title>Global analysis of biosynthetic gene clusters reveals vast potential of secondary metabolite production in Penicillium species.</title>
        <authorList>
            <person name="Nielsen J.C."/>
            <person name="Grijseels S."/>
            <person name="Prigent S."/>
            <person name="Ji B."/>
            <person name="Dainat J."/>
            <person name="Nielsen K.F."/>
            <person name="Frisvad J.C."/>
            <person name="Workman M."/>
            <person name="Nielsen J."/>
        </authorList>
    </citation>
    <scope>NUCLEOTIDE SEQUENCE [LARGE SCALE GENOMIC DNA]</scope>
    <source>
        <strain evidence="3">IBT 11843</strain>
    </source>
</reference>
<dbReference type="Proteomes" id="UP000191522">
    <property type="component" value="Unassembled WGS sequence"/>
</dbReference>
<evidence type="ECO:0000313" key="3">
    <source>
        <dbReference type="Proteomes" id="UP000191522"/>
    </source>
</evidence>
<proteinExistence type="predicted"/>
<dbReference type="EMBL" id="MDYL01000005">
    <property type="protein sequence ID" value="OQD76148.1"/>
    <property type="molecule type" value="Genomic_DNA"/>
</dbReference>
<feature type="region of interest" description="Disordered" evidence="1">
    <location>
        <begin position="50"/>
        <end position="102"/>
    </location>
</feature>
<name>A0A1V6PGK6_PENDC</name>
<keyword evidence="3" id="KW-1185">Reference proteome</keyword>
<evidence type="ECO:0000313" key="2">
    <source>
        <dbReference type="EMBL" id="OQD76148.1"/>
    </source>
</evidence>
<gene>
    <name evidence="2" type="ORF">PENDEC_c005G00807</name>
</gene>
<dbReference type="AlphaFoldDB" id="A0A1V6PGK6"/>
<comment type="caution">
    <text evidence="2">The sequence shown here is derived from an EMBL/GenBank/DDBJ whole genome shotgun (WGS) entry which is preliminary data.</text>
</comment>
<sequence length="181" mass="20122">MTINTDRLIAAILNCNEIASLYGEGTSYSIISRKLRGPRKLAQTLLAEAANDDPTIHMQPSPRTPRTPRTRVAKAKAEPTSSTKKKLQTSKDAKTKIAEDSGDVEVKAESPIKIDSDSDCEILVKNEDALHDDFFATPTKPPAKFEELNFNKYIEDTPRCGELEEVAKLPVTSWFKDEDEV</sequence>
<dbReference type="OrthoDB" id="4828117at2759"/>